<sequence length="98" mass="11244">MPLPERSVPARWSKYRKWVIRARLRQLESPLPDLACDAATTNSRLRPWSLLCFHCPSHVFCATSSLRQRRNHLIALGSVESVLDALTNPSAWCRFQKA</sequence>
<evidence type="ECO:0000313" key="1">
    <source>
        <dbReference type="EMBL" id="KAF2185693.1"/>
    </source>
</evidence>
<protein>
    <submittedName>
        <fullName evidence="1">Uncharacterized protein</fullName>
    </submittedName>
</protein>
<keyword evidence="2" id="KW-1185">Reference proteome</keyword>
<proteinExistence type="predicted"/>
<gene>
    <name evidence="1" type="ORF">K469DRAFT_155027</name>
</gene>
<organism evidence="1 2">
    <name type="scientific">Zopfia rhizophila CBS 207.26</name>
    <dbReference type="NCBI Taxonomy" id="1314779"/>
    <lineage>
        <taxon>Eukaryota</taxon>
        <taxon>Fungi</taxon>
        <taxon>Dikarya</taxon>
        <taxon>Ascomycota</taxon>
        <taxon>Pezizomycotina</taxon>
        <taxon>Dothideomycetes</taxon>
        <taxon>Dothideomycetes incertae sedis</taxon>
        <taxon>Zopfiaceae</taxon>
        <taxon>Zopfia</taxon>
    </lineage>
</organism>
<reference evidence="1" key="1">
    <citation type="journal article" date="2020" name="Stud. Mycol.">
        <title>101 Dothideomycetes genomes: a test case for predicting lifestyles and emergence of pathogens.</title>
        <authorList>
            <person name="Haridas S."/>
            <person name="Albert R."/>
            <person name="Binder M."/>
            <person name="Bloem J."/>
            <person name="Labutti K."/>
            <person name="Salamov A."/>
            <person name="Andreopoulos B."/>
            <person name="Baker S."/>
            <person name="Barry K."/>
            <person name="Bills G."/>
            <person name="Bluhm B."/>
            <person name="Cannon C."/>
            <person name="Castanera R."/>
            <person name="Culley D."/>
            <person name="Daum C."/>
            <person name="Ezra D."/>
            <person name="Gonzalez J."/>
            <person name="Henrissat B."/>
            <person name="Kuo A."/>
            <person name="Liang C."/>
            <person name="Lipzen A."/>
            <person name="Lutzoni F."/>
            <person name="Magnuson J."/>
            <person name="Mondo S."/>
            <person name="Nolan M."/>
            <person name="Ohm R."/>
            <person name="Pangilinan J."/>
            <person name="Park H.-J."/>
            <person name="Ramirez L."/>
            <person name="Alfaro M."/>
            <person name="Sun H."/>
            <person name="Tritt A."/>
            <person name="Yoshinaga Y."/>
            <person name="Zwiers L.-H."/>
            <person name="Turgeon B."/>
            <person name="Goodwin S."/>
            <person name="Spatafora J."/>
            <person name="Crous P."/>
            <person name="Grigoriev I."/>
        </authorList>
    </citation>
    <scope>NUCLEOTIDE SEQUENCE</scope>
    <source>
        <strain evidence="1">CBS 207.26</strain>
    </source>
</reference>
<accession>A0A6A6E3G0</accession>
<evidence type="ECO:0000313" key="2">
    <source>
        <dbReference type="Proteomes" id="UP000800200"/>
    </source>
</evidence>
<dbReference type="Proteomes" id="UP000800200">
    <property type="component" value="Unassembled WGS sequence"/>
</dbReference>
<name>A0A6A6E3G0_9PEZI</name>
<dbReference type="AlphaFoldDB" id="A0A6A6E3G0"/>
<dbReference type="EMBL" id="ML994632">
    <property type="protein sequence ID" value="KAF2185693.1"/>
    <property type="molecule type" value="Genomic_DNA"/>
</dbReference>